<comment type="caution">
    <text evidence="2">The sequence shown here is derived from an EMBL/GenBank/DDBJ whole genome shotgun (WGS) entry which is preliminary data.</text>
</comment>
<evidence type="ECO:0000259" key="1">
    <source>
        <dbReference type="PROSITE" id="PS51186"/>
    </source>
</evidence>
<proteinExistence type="predicted"/>
<gene>
    <name evidence="2" type="ORF">GCM10022223_44230</name>
</gene>
<dbReference type="InterPro" id="IPR016181">
    <property type="entry name" value="Acyl_CoA_acyltransferase"/>
</dbReference>
<dbReference type="SUPFAM" id="SSF55729">
    <property type="entry name" value="Acyl-CoA N-acyltransferases (Nat)"/>
    <property type="match status" value="1"/>
</dbReference>
<reference evidence="3" key="1">
    <citation type="journal article" date="2019" name="Int. J. Syst. Evol. Microbiol.">
        <title>The Global Catalogue of Microorganisms (GCM) 10K type strain sequencing project: providing services to taxonomists for standard genome sequencing and annotation.</title>
        <authorList>
            <consortium name="The Broad Institute Genomics Platform"/>
            <consortium name="The Broad Institute Genome Sequencing Center for Infectious Disease"/>
            <person name="Wu L."/>
            <person name="Ma J."/>
        </authorList>
    </citation>
    <scope>NUCLEOTIDE SEQUENCE [LARGE SCALE GENOMIC DNA]</scope>
    <source>
        <strain evidence="3">JCM 16902</strain>
    </source>
</reference>
<protein>
    <submittedName>
        <fullName evidence="2">GNAT family N-acetyltransferase</fullName>
    </submittedName>
</protein>
<dbReference type="Proteomes" id="UP001501074">
    <property type="component" value="Unassembled WGS sequence"/>
</dbReference>
<dbReference type="Pfam" id="PF00583">
    <property type="entry name" value="Acetyltransf_1"/>
    <property type="match status" value="1"/>
</dbReference>
<keyword evidence="3" id="KW-1185">Reference proteome</keyword>
<dbReference type="InterPro" id="IPR000182">
    <property type="entry name" value="GNAT_dom"/>
</dbReference>
<accession>A0ABP7A136</accession>
<organism evidence="2 3">
    <name type="scientific">Kineosporia mesophila</name>
    <dbReference type="NCBI Taxonomy" id="566012"/>
    <lineage>
        <taxon>Bacteria</taxon>
        <taxon>Bacillati</taxon>
        <taxon>Actinomycetota</taxon>
        <taxon>Actinomycetes</taxon>
        <taxon>Kineosporiales</taxon>
        <taxon>Kineosporiaceae</taxon>
        <taxon>Kineosporia</taxon>
    </lineage>
</organism>
<evidence type="ECO:0000313" key="2">
    <source>
        <dbReference type="EMBL" id="GAA3622450.1"/>
    </source>
</evidence>
<dbReference type="Gene3D" id="3.40.630.30">
    <property type="match status" value="1"/>
</dbReference>
<evidence type="ECO:0000313" key="3">
    <source>
        <dbReference type="Proteomes" id="UP001501074"/>
    </source>
</evidence>
<feature type="domain" description="N-acetyltransferase" evidence="1">
    <location>
        <begin position="104"/>
        <end position="249"/>
    </location>
</feature>
<name>A0ABP7A136_9ACTN</name>
<dbReference type="EMBL" id="BAAAZO010000009">
    <property type="protein sequence ID" value="GAA3622450.1"/>
    <property type="molecule type" value="Genomic_DNA"/>
</dbReference>
<dbReference type="PROSITE" id="PS51186">
    <property type="entry name" value="GNAT"/>
    <property type="match status" value="1"/>
</dbReference>
<sequence length="249" mass="27061">MLRCLGGSQVSDRGSHLVVRTPENPGYWWGNFLLLRERPGTGEWPGWVAEFEREFPGADHIALGLDGVDGAVPDPEGAAALGLEVVADAVLTATELIPPAPADLLIRPLESSDDWHSMALLRLSLEESSADGHTEFVHRKAAEYRQMTQAGHGAWFGAFIDGEMRCGAGLFTDGSGVARFQNVETHPAYRRRGLASTLVHRLGEWGLSRLDAETLVIVADPGYHAIGMYRSLGFQDAEHKIQAQRPPSG</sequence>